<dbReference type="GO" id="GO:0008233">
    <property type="term" value="F:peptidase activity"/>
    <property type="evidence" value="ECO:0007669"/>
    <property type="project" value="UniProtKB-KW"/>
</dbReference>
<evidence type="ECO:0000313" key="2">
    <source>
        <dbReference type="EMBL" id="MDR7274437.1"/>
    </source>
</evidence>
<comment type="caution">
    <text evidence="2">The sequence shown here is derived from an EMBL/GenBank/DDBJ whole genome shotgun (WGS) entry which is preliminary data.</text>
</comment>
<dbReference type="Proteomes" id="UP001183643">
    <property type="component" value="Unassembled WGS sequence"/>
</dbReference>
<keyword evidence="2" id="KW-0645">Protease</keyword>
<name>A0AAE4C8A1_9ACTN</name>
<dbReference type="GO" id="GO:0006508">
    <property type="term" value="P:proteolysis"/>
    <property type="evidence" value="ECO:0007669"/>
    <property type="project" value="UniProtKB-KW"/>
</dbReference>
<accession>A0AAE4C8A1</accession>
<evidence type="ECO:0000256" key="1">
    <source>
        <dbReference type="SAM" id="MobiDB-lite"/>
    </source>
</evidence>
<gene>
    <name evidence="2" type="ORF">J2S41_001215</name>
</gene>
<evidence type="ECO:0000313" key="3">
    <source>
        <dbReference type="Proteomes" id="UP001183643"/>
    </source>
</evidence>
<feature type="region of interest" description="Disordered" evidence="1">
    <location>
        <begin position="1"/>
        <end position="35"/>
    </location>
</feature>
<sequence>MATDRNGDPVPPTSPTPPTDDDDLDEVRRRAAERAGEIERLSARIDDLHGQIEAYRRRRGS</sequence>
<keyword evidence="3" id="KW-1185">Reference proteome</keyword>
<dbReference type="RefSeq" id="WP_310364155.1">
    <property type="nucleotide sequence ID" value="NZ_JAVDYB010000001.1"/>
</dbReference>
<dbReference type="AlphaFoldDB" id="A0AAE4C8A1"/>
<reference evidence="2" key="1">
    <citation type="submission" date="2023-07" db="EMBL/GenBank/DDBJ databases">
        <title>Sequencing the genomes of 1000 actinobacteria strains.</title>
        <authorList>
            <person name="Klenk H.-P."/>
        </authorList>
    </citation>
    <scope>NUCLEOTIDE SEQUENCE</scope>
    <source>
        <strain evidence="2">DSM 44707</strain>
    </source>
</reference>
<organism evidence="2 3">
    <name type="scientific">Catenuloplanes atrovinosus</name>
    <dbReference type="NCBI Taxonomy" id="137266"/>
    <lineage>
        <taxon>Bacteria</taxon>
        <taxon>Bacillati</taxon>
        <taxon>Actinomycetota</taxon>
        <taxon>Actinomycetes</taxon>
        <taxon>Micromonosporales</taxon>
        <taxon>Micromonosporaceae</taxon>
        <taxon>Catenuloplanes</taxon>
    </lineage>
</organism>
<dbReference type="EMBL" id="JAVDYB010000001">
    <property type="protein sequence ID" value="MDR7274437.1"/>
    <property type="molecule type" value="Genomic_DNA"/>
</dbReference>
<keyword evidence="2" id="KW-0378">Hydrolase</keyword>
<feature type="compositionally biased region" description="Pro residues" evidence="1">
    <location>
        <begin position="9"/>
        <end position="18"/>
    </location>
</feature>
<proteinExistence type="predicted"/>
<protein>
    <submittedName>
        <fullName evidence="2">ATP-dependent protease</fullName>
    </submittedName>
</protein>
<feature type="compositionally biased region" description="Basic and acidic residues" evidence="1">
    <location>
        <begin position="26"/>
        <end position="35"/>
    </location>
</feature>